<accession>A0A974CNS9</accession>
<protein>
    <submittedName>
        <fullName evidence="1">Uncharacterized protein</fullName>
    </submittedName>
</protein>
<name>A0A974CNS9_XENLA</name>
<dbReference type="EMBL" id="CM004476">
    <property type="protein sequence ID" value="OCT76642.1"/>
    <property type="molecule type" value="Genomic_DNA"/>
</dbReference>
<organism evidence="1 2">
    <name type="scientific">Xenopus laevis</name>
    <name type="common">African clawed frog</name>
    <dbReference type="NCBI Taxonomy" id="8355"/>
    <lineage>
        <taxon>Eukaryota</taxon>
        <taxon>Metazoa</taxon>
        <taxon>Chordata</taxon>
        <taxon>Craniata</taxon>
        <taxon>Vertebrata</taxon>
        <taxon>Euteleostomi</taxon>
        <taxon>Amphibia</taxon>
        <taxon>Batrachia</taxon>
        <taxon>Anura</taxon>
        <taxon>Pipoidea</taxon>
        <taxon>Pipidae</taxon>
        <taxon>Xenopodinae</taxon>
        <taxon>Xenopus</taxon>
        <taxon>Xenopus</taxon>
    </lineage>
</organism>
<proteinExistence type="predicted"/>
<evidence type="ECO:0000313" key="2">
    <source>
        <dbReference type="Proteomes" id="UP000694892"/>
    </source>
</evidence>
<dbReference type="AlphaFoldDB" id="A0A974CNS9"/>
<evidence type="ECO:0000313" key="1">
    <source>
        <dbReference type="EMBL" id="OCT76642.1"/>
    </source>
</evidence>
<gene>
    <name evidence="1" type="ORF">XELAEV_18031846mg</name>
</gene>
<dbReference type="Proteomes" id="UP000694892">
    <property type="component" value="Chromosome 6L"/>
</dbReference>
<reference evidence="2" key="1">
    <citation type="journal article" date="2016" name="Nature">
        <title>Genome evolution in the allotetraploid frog Xenopus laevis.</title>
        <authorList>
            <person name="Session A.M."/>
            <person name="Uno Y."/>
            <person name="Kwon T."/>
            <person name="Chapman J.A."/>
            <person name="Toyoda A."/>
            <person name="Takahashi S."/>
            <person name="Fukui A."/>
            <person name="Hikosaka A."/>
            <person name="Suzuki A."/>
            <person name="Kondo M."/>
            <person name="van Heeringen S.J."/>
            <person name="Quigley I."/>
            <person name="Heinz S."/>
            <person name="Ogino H."/>
            <person name="Ochi H."/>
            <person name="Hellsten U."/>
            <person name="Lyons J.B."/>
            <person name="Simakov O."/>
            <person name="Putnam N."/>
            <person name="Stites J."/>
            <person name="Kuroki Y."/>
            <person name="Tanaka T."/>
            <person name="Michiue T."/>
            <person name="Watanabe M."/>
            <person name="Bogdanovic O."/>
            <person name="Lister R."/>
            <person name="Georgiou G."/>
            <person name="Paranjpe S.S."/>
            <person name="van Kruijsbergen I."/>
            <person name="Shu S."/>
            <person name="Carlson J."/>
            <person name="Kinoshita T."/>
            <person name="Ohta Y."/>
            <person name="Mawaribuchi S."/>
            <person name="Jenkins J."/>
            <person name="Grimwood J."/>
            <person name="Schmutz J."/>
            <person name="Mitros T."/>
            <person name="Mozaffari S.V."/>
            <person name="Suzuki Y."/>
            <person name="Haramoto Y."/>
            <person name="Yamamoto T.S."/>
            <person name="Takagi C."/>
            <person name="Heald R."/>
            <person name="Miller K."/>
            <person name="Haudenschild C."/>
            <person name="Kitzman J."/>
            <person name="Nakayama T."/>
            <person name="Izutsu Y."/>
            <person name="Robert J."/>
            <person name="Fortriede J."/>
            <person name="Burns K."/>
            <person name="Lotay V."/>
            <person name="Karimi K."/>
            <person name="Yasuoka Y."/>
            <person name="Dichmann D.S."/>
            <person name="Flajnik M.F."/>
            <person name="Houston D.W."/>
            <person name="Shendure J."/>
            <person name="DuPasquier L."/>
            <person name="Vize P.D."/>
            <person name="Zorn A.M."/>
            <person name="Ito M."/>
            <person name="Marcotte E.M."/>
            <person name="Wallingford J.B."/>
            <person name="Ito Y."/>
            <person name="Asashima M."/>
            <person name="Ueno N."/>
            <person name="Matsuda Y."/>
            <person name="Veenstra G.J."/>
            <person name="Fujiyama A."/>
            <person name="Harland R.M."/>
            <person name="Taira M."/>
            <person name="Rokhsar D.S."/>
        </authorList>
    </citation>
    <scope>NUCLEOTIDE SEQUENCE [LARGE SCALE GENOMIC DNA]</scope>
    <source>
        <strain evidence="2">J</strain>
    </source>
</reference>
<sequence length="204" mass="23901">MRQLTKDVVHKPVTIAQIQTEFPSIRHNIFAFLQAQMYTSRTIRLLDKDWDNSLDRFLLRTESTRGAVSQNYRFLQDNIDYDSLPTGPKQWTVDMPELGMEDIFKMRESSDCAKNGQTRADLIYCLWACPFIRRFWNQIRDYAIRHLVNYIPLSAAWALWGISPNIHTRITWGAKRLLLIITAVAKKTILQRRKPCRGDPSILM</sequence>